<evidence type="ECO:0000256" key="2">
    <source>
        <dbReference type="ARBA" id="ARBA00022741"/>
    </source>
</evidence>
<dbReference type="Pfam" id="PF18052">
    <property type="entry name" value="Rx_N"/>
    <property type="match status" value="1"/>
</dbReference>
<dbReference type="InterPro" id="IPR038005">
    <property type="entry name" value="RX-like_CC"/>
</dbReference>
<sequence length="195" mass="22962">MAESAVAFLLQKLGNLIVREASLFGQVEVQVRLLCNELEWMRLFLEEVGTTRSYHNRLRLWMNQIRDAAYDAEDVIDEFMYKVEHQRLRRLDKLKLLELLPTWVSFADKLPFVHELDARIREISVKIEKILANKWRYGVENPVASEVCNASNKMESWKARRIPIVEEEDAMGIKDEMRAVKKMLIEGEWQREVVG</sequence>
<dbReference type="GO" id="GO:0000166">
    <property type="term" value="F:nucleotide binding"/>
    <property type="evidence" value="ECO:0007669"/>
    <property type="project" value="UniProtKB-KW"/>
</dbReference>
<dbReference type="GO" id="GO:0006952">
    <property type="term" value="P:defense response"/>
    <property type="evidence" value="ECO:0007669"/>
    <property type="project" value="UniProtKB-KW"/>
</dbReference>
<dbReference type="AlphaFoldDB" id="A0AA39DEW2"/>
<name>A0AA39DEW2_VITRO</name>
<comment type="caution">
    <text evidence="5">The sequence shown here is derived from an EMBL/GenBank/DDBJ whole genome shotgun (WGS) entry which is preliminary data.</text>
</comment>
<accession>A0AA39DEW2</accession>
<dbReference type="PANTHER" id="PTHR19338:SF66">
    <property type="entry name" value="NB-ARC DOMAIN-CONTAINING PROTEIN"/>
    <property type="match status" value="1"/>
</dbReference>
<dbReference type="Gene3D" id="1.20.5.4130">
    <property type="match status" value="1"/>
</dbReference>
<proteinExistence type="predicted"/>
<dbReference type="PANTHER" id="PTHR19338">
    <property type="entry name" value="TRANSLOCASE OF INNER MITOCHONDRIAL MEMBRANE 13 HOMOLOG"/>
    <property type="match status" value="1"/>
</dbReference>
<dbReference type="CDD" id="cd14798">
    <property type="entry name" value="RX-CC_like"/>
    <property type="match status" value="1"/>
</dbReference>
<keyword evidence="3" id="KW-0611">Plant defense</keyword>
<evidence type="ECO:0000313" key="5">
    <source>
        <dbReference type="EMBL" id="KAJ9681309.1"/>
    </source>
</evidence>
<reference evidence="5 6" key="1">
    <citation type="journal article" date="2023" name="BMC Biotechnol.">
        <title>Vitis rotundifolia cv Carlos genome sequencing.</title>
        <authorList>
            <person name="Huff M."/>
            <person name="Hulse-Kemp A."/>
            <person name="Scheffler B."/>
            <person name="Youngblood R."/>
            <person name="Simpson S."/>
            <person name="Babiker E."/>
            <person name="Staton M."/>
        </authorList>
    </citation>
    <scope>NUCLEOTIDE SEQUENCE [LARGE SCALE GENOMIC DNA]</scope>
    <source>
        <tissue evidence="5">Leaf</tissue>
    </source>
</reference>
<dbReference type="Proteomes" id="UP001168098">
    <property type="component" value="Unassembled WGS sequence"/>
</dbReference>
<keyword evidence="1" id="KW-0677">Repeat</keyword>
<feature type="domain" description="Disease resistance N-terminal" evidence="4">
    <location>
        <begin position="5"/>
        <end position="88"/>
    </location>
</feature>
<dbReference type="InterPro" id="IPR041118">
    <property type="entry name" value="Rx_N"/>
</dbReference>
<evidence type="ECO:0000256" key="1">
    <source>
        <dbReference type="ARBA" id="ARBA00022737"/>
    </source>
</evidence>
<dbReference type="EMBL" id="JARBHA010000015">
    <property type="protein sequence ID" value="KAJ9681309.1"/>
    <property type="molecule type" value="Genomic_DNA"/>
</dbReference>
<keyword evidence="2" id="KW-0547">Nucleotide-binding</keyword>
<organism evidence="5 6">
    <name type="scientific">Vitis rotundifolia</name>
    <name type="common">Muscadine grape</name>
    <dbReference type="NCBI Taxonomy" id="103349"/>
    <lineage>
        <taxon>Eukaryota</taxon>
        <taxon>Viridiplantae</taxon>
        <taxon>Streptophyta</taxon>
        <taxon>Embryophyta</taxon>
        <taxon>Tracheophyta</taxon>
        <taxon>Spermatophyta</taxon>
        <taxon>Magnoliopsida</taxon>
        <taxon>eudicotyledons</taxon>
        <taxon>Gunneridae</taxon>
        <taxon>Pentapetalae</taxon>
        <taxon>rosids</taxon>
        <taxon>Vitales</taxon>
        <taxon>Vitaceae</taxon>
        <taxon>Viteae</taxon>
        <taxon>Vitis</taxon>
    </lineage>
</organism>
<gene>
    <name evidence="5" type="ORF">PVL29_020269</name>
</gene>
<evidence type="ECO:0000256" key="3">
    <source>
        <dbReference type="ARBA" id="ARBA00022821"/>
    </source>
</evidence>
<keyword evidence="6" id="KW-1185">Reference proteome</keyword>
<evidence type="ECO:0000313" key="6">
    <source>
        <dbReference type="Proteomes" id="UP001168098"/>
    </source>
</evidence>
<protein>
    <recommendedName>
        <fullName evidence="4">Disease resistance N-terminal domain-containing protein</fullName>
    </recommendedName>
</protein>
<evidence type="ECO:0000259" key="4">
    <source>
        <dbReference type="Pfam" id="PF18052"/>
    </source>
</evidence>